<dbReference type="FunFam" id="1.20.1160.11:FF:000001">
    <property type="entry name" value="Paired amphipathic helix protein Sin3"/>
    <property type="match status" value="1"/>
</dbReference>
<name>A0AAE0PYM1_9TELE</name>
<sequence length="204" mass="22135">MKRRSDDQETALGSQRRLPGGAEIFHHRVVAAASSTYGAASENMQPTAGVQYSQVSQTFQMPLAQSSGGHGHSDSPAVHTGAHHNSPVVQPTGATVGQGHSHTPPASTPTPGQQQFQRLTVEDALSFLDQVKLQFRNQPQVYNDFLDIMKEFKSQSIGTLGVINRVSELFKGHPDLIMGFNNFTPPGCKIELQANYIRTPGGDW</sequence>
<dbReference type="Pfam" id="PF02671">
    <property type="entry name" value="PAH"/>
    <property type="match status" value="1"/>
</dbReference>
<evidence type="ECO:0008006" key="7">
    <source>
        <dbReference type="Google" id="ProtNLM"/>
    </source>
</evidence>
<dbReference type="InterPro" id="IPR039774">
    <property type="entry name" value="Sin3-like"/>
</dbReference>
<evidence type="ECO:0000256" key="2">
    <source>
        <dbReference type="ARBA" id="ARBA00023242"/>
    </source>
</evidence>
<comment type="subcellular location">
    <subcellularLocation>
        <location evidence="1 3">Nucleus</location>
    </subcellularLocation>
</comment>
<comment type="caution">
    <text evidence="5">The sequence shown here is derived from an EMBL/GenBank/DDBJ whole genome shotgun (WGS) entry which is preliminary data.</text>
</comment>
<evidence type="ECO:0000256" key="3">
    <source>
        <dbReference type="PROSITE-ProRule" id="PRU00810"/>
    </source>
</evidence>
<dbReference type="PROSITE" id="PS51477">
    <property type="entry name" value="PAH"/>
    <property type="match status" value="1"/>
</dbReference>
<gene>
    <name evidence="5" type="ORF">QTP70_026780</name>
</gene>
<reference evidence="5" key="1">
    <citation type="submission" date="2023-06" db="EMBL/GenBank/DDBJ databases">
        <title>Male Hemibagrus guttatus genome.</title>
        <authorList>
            <person name="Bian C."/>
        </authorList>
    </citation>
    <scope>NUCLEOTIDE SEQUENCE</scope>
    <source>
        <strain evidence="5">Male_cb2023</strain>
        <tissue evidence="5">Muscle</tissue>
    </source>
</reference>
<dbReference type="SUPFAM" id="SSF47762">
    <property type="entry name" value="PAH2 domain"/>
    <property type="match status" value="1"/>
</dbReference>
<organism evidence="5 6">
    <name type="scientific">Hemibagrus guttatus</name>
    <dbReference type="NCBI Taxonomy" id="175788"/>
    <lineage>
        <taxon>Eukaryota</taxon>
        <taxon>Metazoa</taxon>
        <taxon>Chordata</taxon>
        <taxon>Craniata</taxon>
        <taxon>Vertebrata</taxon>
        <taxon>Euteleostomi</taxon>
        <taxon>Actinopterygii</taxon>
        <taxon>Neopterygii</taxon>
        <taxon>Teleostei</taxon>
        <taxon>Ostariophysi</taxon>
        <taxon>Siluriformes</taxon>
        <taxon>Bagridae</taxon>
        <taxon>Hemibagrus</taxon>
    </lineage>
</organism>
<dbReference type="GO" id="GO:0000122">
    <property type="term" value="P:negative regulation of transcription by RNA polymerase II"/>
    <property type="evidence" value="ECO:0007669"/>
    <property type="project" value="TreeGrafter"/>
</dbReference>
<dbReference type="GO" id="GO:0003714">
    <property type="term" value="F:transcription corepressor activity"/>
    <property type="evidence" value="ECO:0007669"/>
    <property type="project" value="InterPro"/>
</dbReference>
<dbReference type="Gene3D" id="1.20.1160.11">
    <property type="entry name" value="Paired amphipathic helix"/>
    <property type="match status" value="1"/>
</dbReference>
<evidence type="ECO:0000313" key="6">
    <source>
        <dbReference type="Proteomes" id="UP001274896"/>
    </source>
</evidence>
<dbReference type="EMBL" id="JAUCMX010000026">
    <property type="protein sequence ID" value="KAK3510185.1"/>
    <property type="molecule type" value="Genomic_DNA"/>
</dbReference>
<feature type="region of interest" description="Disordered" evidence="4">
    <location>
        <begin position="1"/>
        <end position="20"/>
    </location>
</feature>
<dbReference type="InterPro" id="IPR003822">
    <property type="entry name" value="PAH"/>
</dbReference>
<feature type="compositionally biased region" description="Low complexity" evidence="4">
    <location>
        <begin position="100"/>
        <end position="111"/>
    </location>
</feature>
<dbReference type="PANTHER" id="PTHR12346:SF2">
    <property type="entry name" value="PAIRED AMPHIPATHIC HELIX PROTEIN SIN3A"/>
    <property type="match status" value="1"/>
</dbReference>
<accession>A0AAE0PYM1</accession>
<evidence type="ECO:0000313" key="5">
    <source>
        <dbReference type="EMBL" id="KAK3510185.1"/>
    </source>
</evidence>
<keyword evidence="2 3" id="KW-0539">Nucleus</keyword>
<dbReference type="InterPro" id="IPR036600">
    <property type="entry name" value="PAH_sf"/>
</dbReference>
<dbReference type="PANTHER" id="PTHR12346">
    <property type="entry name" value="SIN3B-RELATED"/>
    <property type="match status" value="1"/>
</dbReference>
<keyword evidence="6" id="KW-1185">Reference proteome</keyword>
<feature type="region of interest" description="Disordered" evidence="4">
    <location>
        <begin position="63"/>
        <end position="114"/>
    </location>
</feature>
<dbReference type="Proteomes" id="UP001274896">
    <property type="component" value="Unassembled WGS sequence"/>
</dbReference>
<dbReference type="AlphaFoldDB" id="A0AAE0PYM1"/>
<protein>
    <recommendedName>
        <fullName evidence="7">Paired amphipathic helix protein Sin3a</fullName>
    </recommendedName>
</protein>
<proteinExistence type="predicted"/>
<evidence type="ECO:0000256" key="4">
    <source>
        <dbReference type="SAM" id="MobiDB-lite"/>
    </source>
</evidence>
<evidence type="ECO:0000256" key="1">
    <source>
        <dbReference type="ARBA" id="ARBA00004123"/>
    </source>
</evidence>
<dbReference type="GO" id="GO:0070822">
    <property type="term" value="C:Sin3-type complex"/>
    <property type="evidence" value="ECO:0007669"/>
    <property type="project" value="TreeGrafter"/>
</dbReference>